<gene>
    <name evidence="2" type="ORF">V0U79_10760</name>
</gene>
<keyword evidence="3" id="KW-1185">Reference proteome</keyword>
<organism evidence="2 3">
    <name type="scientific">Hyphobacterium lacteum</name>
    <dbReference type="NCBI Taxonomy" id="3116575"/>
    <lineage>
        <taxon>Bacteria</taxon>
        <taxon>Pseudomonadati</taxon>
        <taxon>Pseudomonadota</taxon>
        <taxon>Alphaproteobacteria</taxon>
        <taxon>Maricaulales</taxon>
        <taxon>Maricaulaceae</taxon>
        <taxon>Hyphobacterium</taxon>
    </lineage>
</organism>
<dbReference type="PANTHER" id="PTHR43252:SF2">
    <property type="entry name" value="TRANSCRIPTION REGULATOR, PADR-LIKE FAMILY"/>
    <property type="match status" value="1"/>
</dbReference>
<dbReference type="SUPFAM" id="SSF46785">
    <property type="entry name" value="Winged helix' DNA-binding domain"/>
    <property type="match status" value="1"/>
</dbReference>
<accession>A0ABU7LSI1</accession>
<protein>
    <submittedName>
        <fullName evidence="2">PadR family transcriptional regulator</fullName>
    </submittedName>
</protein>
<dbReference type="InterPro" id="IPR036390">
    <property type="entry name" value="WH_DNA-bd_sf"/>
</dbReference>
<evidence type="ECO:0000313" key="3">
    <source>
        <dbReference type="Proteomes" id="UP001354971"/>
    </source>
</evidence>
<dbReference type="Gene3D" id="1.10.10.10">
    <property type="entry name" value="Winged helix-like DNA-binding domain superfamily/Winged helix DNA-binding domain"/>
    <property type="match status" value="1"/>
</dbReference>
<evidence type="ECO:0000313" key="2">
    <source>
        <dbReference type="EMBL" id="MEE2526852.1"/>
    </source>
</evidence>
<reference evidence="2 3" key="1">
    <citation type="submission" date="2024-01" db="EMBL/GenBank/DDBJ databases">
        <title>Hyphobacterium bacterium isolated from marine sediment.</title>
        <authorList>
            <person name="Zhao S."/>
        </authorList>
    </citation>
    <scope>NUCLEOTIDE SEQUENCE [LARGE SCALE GENOMIC DNA]</scope>
    <source>
        <strain evidence="3">HN65</strain>
    </source>
</reference>
<dbReference type="InterPro" id="IPR036388">
    <property type="entry name" value="WH-like_DNA-bd_sf"/>
</dbReference>
<dbReference type="Pfam" id="PF03551">
    <property type="entry name" value="PadR"/>
    <property type="match status" value="1"/>
</dbReference>
<dbReference type="Proteomes" id="UP001354971">
    <property type="component" value="Unassembled WGS sequence"/>
</dbReference>
<evidence type="ECO:0000259" key="1">
    <source>
        <dbReference type="Pfam" id="PF03551"/>
    </source>
</evidence>
<sequence>MKLTTLGYALIGLVQAEPCSGYALRRVFETTPMGTYSSSPGSIYPALARLVAAGFLEKRAPAGGGKKLFHVTTRGRDAMNAWLRTPVTEEEVTRSVDLVLLRFAFLENVDEPGVTQSFLASFESALSNRIEQIEAYLESPAGRALGRHGRLAVENGLQGLMTQRQWAATSKKEFRS</sequence>
<dbReference type="PANTHER" id="PTHR43252">
    <property type="entry name" value="TRANSCRIPTIONAL REGULATOR YQJI"/>
    <property type="match status" value="1"/>
</dbReference>
<dbReference type="EMBL" id="JAZDRP010000006">
    <property type="protein sequence ID" value="MEE2526852.1"/>
    <property type="molecule type" value="Genomic_DNA"/>
</dbReference>
<feature type="domain" description="Transcription regulator PadR N-terminal" evidence="1">
    <location>
        <begin position="11"/>
        <end position="80"/>
    </location>
</feature>
<dbReference type="RefSeq" id="WP_330199515.1">
    <property type="nucleotide sequence ID" value="NZ_JAZDRP010000006.1"/>
</dbReference>
<comment type="caution">
    <text evidence="2">The sequence shown here is derived from an EMBL/GenBank/DDBJ whole genome shotgun (WGS) entry which is preliminary data.</text>
</comment>
<proteinExistence type="predicted"/>
<name>A0ABU7LSI1_9PROT</name>
<dbReference type="InterPro" id="IPR005149">
    <property type="entry name" value="Tscrpt_reg_PadR_N"/>
</dbReference>